<proteinExistence type="predicted"/>
<feature type="compositionally biased region" description="Polar residues" evidence="1">
    <location>
        <begin position="54"/>
        <end position="64"/>
    </location>
</feature>
<feature type="region of interest" description="Disordered" evidence="1">
    <location>
        <begin position="21"/>
        <end position="83"/>
    </location>
</feature>
<keyword evidence="2" id="KW-1133">Transmembrane helix</keyword>
<dbReference type="PANTHER" id="PTHR37544">
    <property type="entry name" value="SPRAY-RELATED"/>
    <property type="match status" value="1"/>
</dbReference>
<gene>
    <name evidence="3" type="ORF">C2857_003876</name>
</gene>
<feature type="transmembrane region" description="Helical" evidence="2">
    <location>
        <begin position="748"/>
        <end position="769"/>
    </location>
</feature>
<organism evidence="3 4">
    <name type="scientific">Epichloe festucae (strain Fl1)</name>
    <dbReference type="NCBI Taxonomy" id="877507"/>
    <lineage>
        <taxon>Eukaryota</taxon>
        <taxon>Fungi</taxon>
        <taxon>Dikarya</taxon>
        <taxon>Ascomycota</taxon>
        <taxon>Pezizomycotina</taxon>
        <taxon>Sordariomycetes</taxon>
        <taxon>Hypocreomycetidae</taxon>
        <taxon>Hypocreales</taxon>
        <taxon>Clavicipitaceae</taxon>
        <taxon>Epichloe</taxon>
    </lineage>
</organism>
<sequence>MNFQNLNFEYVEAAHKWPPQVVQPSTRAPKDNLKSAPSLRPSHEGHGRLGYQVSPPSLLSSQATGAPRGPSPSSPTQSTPELYGADRVRGYSGASQSTPQPPTHENHRALSLSLAARFYESQLAMFAADNTARMNGLKDELTLAAGKVTPGIDDSPYIQYALDALTRERESFLTSHATVFSPPSKRYSERLPPAQNPKFMVKGFASTRTEPVSNKAFTHNRPAARYESPKMQSLPFEREQPLPQPTDYQISTTAGKGQWIPVDKDRLQTVDPRGRTYQPLTFKPRILRPFSMMTLMTLCILMIAGLVASAIYSQKHHGLTPYPGSIYSGQYFVFRVLPQLLAGIILIYAQNIVTASLRIMPFATLAREDPQQRYLALFQSLYPKTFLLPQLSGPWQLKAFGFATWLMNFTVPLHSASFTVIYADNEAKWIWATTKGVIWTLVALYVFLLFATSILMTFWFGHWTGLTWDVRSIADLIPLLHRTNTMSSYRRRGLYGRDCDFRTELRERWFDRLGYWQMEDMTTGGIWQTIGTSTMPVDHHQQQQQGAGSGENWVDGYPERLSNELSVNSHQTESSGLLEFEGGSYLPLSLRSLPLVTYVLVTGSLLLALIIVSFLPQTRLEAGFAPLLVAKPNDSAFSAANFLYSFLPATLGMVLFLLFQSPDRALRILQPWGDMGEVDGAPASRSILADYAACLPFQVSWKALRNGHWRVAVISLMSTLFIFIPILAGGLFMALTAPNQQVRMFPNMPVFGVLLALLVLYVGCLFILIPYRQQFRLPHSVETIASLISFCTAKDLCEDAAFRSVRSRTDLMDRLGVGRQDHREESVWFFGVLAGRDEKRLSVRRMQRYTEKITITRSMNAMV</sequence>
<dbReference type="InterPro" id="IPR021840">
    <property type="entry name" value="DUF3433"/>
</dbReference>
<feature type="transmembrane region" description="Helical" evidence="2">
    <location>
        <begin position="290"/>
        <end position="312"/>
    </location>
</feature>
<dbReference type="PANTHER" id="PTHR37544:SF1">
    <property type="entry name" value="PHOSPHORIBOSYLAMINOIMIDAZOLE-SUCCINOCARBOXAMIDE SYNTHASE"/>
    <property type="match status" value="1"/>
</dbReference>
<evidence type="ECO:0008006" key="5">
    <source>
        <dbReference type="Google" id="ProtNLM"/>
    </source>
</evidence>
<keyword evidence="2" id="KW-0472">Membrane</keyword>
<evidence type="ECO:0000313" key="3">
    <source>
        <dbReference type="EMBL" id="QPG96336.1"/>
    </source>
</evidence>
<reference evidence="3 4" key="1">
    <citation type="journal article" date="2018" name="PLoS Genet.">
        <title>Repeat elements organise 3D genome structure and mediate transcription in the filamentous fungus Epichloe festucae.</title>
        <authorList>
            <person name="Winter D.J."/>
            <person name="Ganley A.R.D."/>
            <person name="Young C.A."/>
            <person name="Liachko I."/>
            <person name="Schardl C.L."/>
            <person name="Dupont P.Y."/>
            <person name="Berry D."/>
            <person name="Ram A."/>
            <person name="Scott B."/>
            <person name="Cox M.P."/>
        </authorList>
    </citation>
    <scope>NUCLEOTIDE SEQUENCE [LARGE SCALE GENOMIC DNA]</scope>
    <source>
        <strain evidence="3 4">Fl1</strain>
    </source>
</reference>
<feature type="transmembrane region" description="Helical" evidence="2">
    <location>
        <begin position="332"/>
        <end position="349"/>
    </location>
</feature>
<feature type="transmembrane region" description="Helical" evidence="2">
    <location>
        <begin position="595"/>
        <end position="616"/>
    </location>
</feature>
<dbReference type="OrthoDB" id="3057599at2759"/>
<keyword evidence="4" id="KW-1185">Reference proteome</keyword>
<dbReference type="Pfam" id="PF11915">
    <property type="entry name" value="DUF3433"/>
    <property type="match status" value="2"/>
</dbReference>
<feature type="transmembrane region" description="Helical" evidence="2">
    <location>
        <begin position="437"/>
        <end position="461"/>
    </location>
</feature>
<dbReference type="EMBL" id="CP031386">
    <property type="protein sequence ID" value="QPG96336.1"/>
    <property type="molecule type" value="Genomic_DNA"/>
</dbReference>
<feature type="transmembrane region" description="Helical" evidence="2">
    <location>
        <begin position="711"/>
        <end position="736"/>
    </location>
</feature>
<dbReference type="AlphaFoldDB" id="A0A7S9PTT8"/>
<evidence type="ECO:0000256" key="2">
    <source>
        <dbReference type="SAM" id="Phobius"/>
    </source>
</evidence>
<protein>
    <recommendedName>
        <fullName evidence="5">Phosphoribosylaminoimidazole-succinocarboxamide synthase</fullName>
    </recommendedName>
</protein>
<accession>A0A7S9PTT8</accession>
<name>A0A7S9PTT8_EPIFF</name>
<feature type="transmembrane region" description="Helical" evidence="2">
    <location>
        <begin position="636"/>
        <end position="659"/>
    </location>
</feature>
<evidence type="ECO:0000313" key="4">
    <source>
        <dbReference type="Proteomes" id="UP000594364"/>
    </source>
</evidence>
<dbReference type="Proteomes" id="UP000594364">
    <property type="component" value="Chromosome 2"/>
</dbReference>
<evidence type="ECO:0000256" key="1">
    <source>
        <dbReference type="SAM" id="MobiDB-lite"/>
    </source>
</evidence>
<keyword evidence="2" id="KW-0812">Transmembrane</keyword>